<name>A0A0D1DX98_MYCMD</name>
<proteinExistence type="predicted"/>
<dbReference type="GeneID" id="23564161"/>
<feature type="coiled-coil region" evidence="1">
    <location>
        <begin position="105"/>
        <end position="139"/>
    </location>
</feature>
<evidence type="ECO:0000313" key="4">
    <source>
        <dbReference type="Proteomes" id="UP000000561"/>
    </source>
</evidence>
<reference evidence="3 4" key="1">
    <citation type="journal article" date="2006" name="Nature">
        <title>Insights from the genome of the biotrophic fungal plant pathogen Ustilago maydis.</title>
        <authorList>
            <person name="Kamper J."/>
            <person name="Kahmann R."/>
            <person name="Bolker M."/>
            <person name="Ma L.J."/>
            <person name="Brefort T."/>
            <person name="Saville B.J."/>
            <person name="Banuett F."/>
            <person name="Kronstad J.W."/>
            <person name="Gold S.E."/>
            <person name="Muller O."/>
            <person name="Perlin M.H."/>
            <person name="Wosten H.A."/>
            <person name="de Vries R."/>
            <person name="Ruiz-Herrera J."/>
            <person name="Reynaga-Pena C.G."/>
            <person name="Snetselaar K."/>
            <person name="McCann M."/>
            <person name="Perez-Martin J."/>
            <person name="Feldbrugge M."/>
            <person name="Basse C.W."/>
            <person name="Steinberg G."/>
            <person name="Ibeas J.I."/>
            <person name="Holloman W."/>
            <person name="Guzman P."/>
            <person name="Farman M."/>
            <person name="Stajich J.E."/>
            <person name="Sentandreu R."/>
            <person name="Gonzalez-Prieto J.M."/>
            <person name="Kennell J.C."/>
            <person name="Molina L."/>
            <person name="Schirawski J."/>
            <person name="Mendoza-Mendoza A."/>
            <person name="Greilinger D."/>
            <person name="Munch K."/>
            <person name="Rossel N."/>
            <person name="Scherer M."/>
            <person name="Vranes M."/>
            <person name="Ladendorf O."/>
            <person name="Vincon V."/>
            <person name="Fuchs U."/>
            <person name="Sandrock B."/>
            <person name="Meng S."/>
            <person name="Ho E.C."/>
            <person name="Cahill M.J."/>
            <person name="Boyce K.J."/>
            <person name="Klose J."/>
            <person name="Klosterman S.J."/>
            <person name="Deelstra H.J."/>
            <person name="Ortiz-Castellanos L."/>
            <person name="Li W."/>
            <person name="Sanchez-Alonso P."/>
            <person name="Schreier P.H."/>
            <person name="Hauser-Hahn I."/>
            <person name="Vaupel M."/>
            <person name="Koopmann E."/>
            <person name="Friedrich G."/>
            <person name="Voss H."/>
            <person name="Schluter T."/>
            <person name="Margolis J."/>
            <person name="Platt D."/>
            <person name="Swimmer C."/>
            <person name="Gnirke A."/>
            <person name="Chen F."/>
            <person name="Vysotskaia V."/>
            <person name="Mannhaupt G."/>
            <person name="Guldener U."/>
            <person name="Munsterkotter M."/>
            <person name="Haase D."/>
            <person name="Oesterheld M."/>
            <person name="Mewes H.W."/>
            <person name="Mauceli E.W."/>
            <person name="DeCaprio D."/>
            <person name="Wade C.M."/>
            <person name="Butler J."/>
            <person name="Young S."/>
            <person name="Jaffe D.B."/>
            <person name="Calvo S."/>
            <person name="Nusbaum C."/>
            <person name="Galagan J."/>
            <person name="Birren B.W."/>
        </authorList>
    </citation>
    <scope>NUCLEOTIDE SEQUENCE [LARGE SCALE GENOMIC DNA]</scope>
    <source>
        <strain evidence="4">DSM 14603 / FGSC 9021 / UM521</strain>
    </source>
</reference>
<dbReference type="OMA" id="LESGRDW"/>
<dbReference type="RefSeq" id="XP_011390246.1">
    <property type="nucleotide sequence ID" value="XM_011391944.1"/>
</dbReference>
<accession>A0A0D1DX98</accession>
<dbReference type="InParanoid" id="A0A0D1DX98"/>
<dbReference type="Proteomes" id="UP000000561">
    <property type="component" value="Chromosome 10"/>
</dbReference>
<feature type="compositionally biased region" description="Acidic residues" evidence="2">
    <location>
        <begin position="296"/>
        <end position="341"/>
    </location>
</feature>
<evidence type="ECO:0000313" key="3">
    <source>
        <dbReference type="EMBL" id="KIS68226.1"/>
    </source>
</evidence>
<dbReference type="EMBL" id="CM003149">
    <property type="protein sequence ID" value="KIS68226.1"/>
    <property type="molecule type" value="Genomic_DNA"/>
</dbReference>
<dbReference type="AlphaFoldDB" id="A0A0D1DX98"/>
<evidence type="ECO:0000256" key="2">
    <source>
        <dbReference type="SAM" id="MobiDB-lite"/>
    </source>
</evidence>
<evidence type="ECO:0000256" key="1">
    <source>
        <dbReference type="SAM" id="Coils"/>
    </source>
</evidence>
<evidence type="ECO:0008006" key="5">
    <source>
        <dbReference type="Google" id="ProtNLM"/>
    </source>
</evidence>
<keyword evidence="1" id="KW-0175">Coiled coil</keyword>
<dbReference type="VEuPathDB" id="FungiDB:UMAG_03808"/>
<dbReference type="eggNOG" id="ENOG502R32F">
    <property type="taxonomic scope" value="Eukaryota"/>
</dbReference>
<keyword evidence="4" id="KW-1185">Reference proteome</keyword>
<sequence>MTTSPLDALLATLDRHIDSQAAAVASSEAGPSSLGLQRNELGNLIAPSTSLSSSTEPQLSPLERAIYYEVENRRDNLSRKAKELDFWEAYETQLAGKVTKMPTSSSALQRQIADKKQELKQLEAENKLKVETARALESSAVIVKVLSTTSPAAKRDEQKADQKTYASTRKLLDERDDQALEFLRVFNQIRSIKKQRIEVKARIREQRLETMKLLENIKAIKADIRSRQLRPAASGTQTSGASPDIVVVQKVQQMQREINEARSKKELVKGILRGLIIESGRDWTKNASTRALMLSLDDEEDDSDDAFSEDEEDARIDADEEDEDEEIDDEFDGEEQGDQEV</sequence>
<protein>
    <recommendedName>
        <fullName evidence="5">Centromere protein H C-terminal domain-containing protein</fullName>
    </recommendedName>
</protein>
<gene>
    <name evidence="3" type="ORF">UMAG_03808</name>
</gene>
<feature type="region of interest" description="Disordered" evidence="2">
    <location>
        <begin position="294"/>
        <end position="341"/>
    </location>
</feature>
<organism evidence="3 4">
    <name type="scientific">Mycosarcoma maydis</name>
    <name type="common">Corn smut fungus</name>
    <name type="synonym">Ustilago maydis</name>
    <dbReference type="NCBI Taxonomy" id="5270"/>
    <lineage>
        <taxon>Eukaryota</taxon>
        <taxon>Fungi</taxon>
        <taxon>Dikarya</taxon>
        <taxon>Basidiomycota</taxon>
        <taxon>Ustilaginomycotina</taxon>
        <taxon>Ustilaginomycetes</taxon>
        <taxon>Ustilaginales</taxon>
        <taxon>Ustilaginaceae</taxon>
        <taxon>Mycosarcoma</taxon>
    </lineage>
</organism>
<dbReference type="OrthoDB" id="2274804at2759"/>
<dbReference type="KEGG" id="uma:UMAG_03808"/>